<dbReference type="InterPro" id="IPR011422">
    <property type="entry name" value="BRAP2/ETP1_RRM"/>
</dbReference>
<name>A0A1D6H2Q6_MAIZE</name>
<protein>
    <submittedName>
        <fullName evidence="3">BRCA1-associated protein</fullName>
    </submittedName>
</protein>
<proteinExistence type="predicted"/>
<gene>
    <name evidence="3" type="ORF">ZEAMMB73_Zm00001d015566</name>
</gene>
<evidence type="ECO:0000259" key="2">
    <source>
        <dbReference type="Pfam" id="PF07576"/>
    </source>
</evidence>
<dbReference type="PANTHER" id="PTHR24007">
    <property type="entry name" value="BRCA1-ASSOCIATED PROTEIN"/>
    <property type="match status" value="1"/>
</dbReference>
<feature type="domain" description="BRCA1-associated 2/ETP1 RRM" evidence="2">
    <location>
        <begin position="60"/>
        <end position="155"/>
    </location>
</feature>
<reference evidence="3" key="1">
    <citation type="submission" date="2015-12" db="EMBL/GenBank/DDBJ databases">
        <title>Update maize B73 reference genome by single molecule sequencing technologies.</title>
        <authorList>
            <consortium name="Maize Genome Sequencing Project"/>
            <person name="Ware D."/>
        </authorList>
    </citation>
    <scope>NUCLEOTIDE SEQUENCE</scope>
    <source>
        <tissue evidence="3">Seedling</tissue>
    </source>
</reference>
<dbReference type="ExpressionAtlas" id="A0A1D6H2Q6">
    <property type="expression patterns" value="baseline and differential"/>
</dbReference>
<dbReference type="Pfam" id="PF07576">
    <property type="entry name" value="BRAP2"/>
    <property type="match status" value="1"/>
</dbReference>
<evidence type="ECO:0000313" key="3">
    <source>
        <dbReference type="EMBL" id="AQK69121.1"/>
    </source>
</evidence>
<dbReference type="PANTHER" id="PTHR24007:SF7">
    <property type="entry name" value="BRCA1-ASSOCIATED PROTEIN"/>
    <property type="match status" value="1"/>
</dbReference>
<dbReference type="EMBL" id="CM000781">
    <property type="protein sequence ID" value="AQK69121.1"/>
    <property type="molecule type" value="Genomic_DNA"/>
</dbReference>
<dbReference type="AlphaFoldDB" id="A0A1D6H2Q6"/>
<evidence type="ECO:0000256" key="1">
    <source>
        <dbReference type="SAM" id="MobiDB-lite"/>
    </source>
</evidence>
<dbReference type="CDD" id="cd12437">
    <property type="entry name" value="RRM_BRAP2_like"/>
    <property type="match status" value="1"/>
</dbReference>
<accession>A0A1D6H2Q6</accession>
<feature type="region of interest" description="Disordered" evidence="1">
    <location>
        <begin position="1"/>
        <end position="31"/>
    </location>
</feature>
<sequence length="181" mass="19807">MATGGKSAAPQPPPAASSSSERALESVHFSSGNPRIEETRGVVVLHPDPPAAASWSHVPLGRKPRVCVLAVPNHMTYADFCRFCGAFVPHTLEMRIVRTDGAEDQYSVLINFDTQSSTDSFYKHFNGKQFSSLEGGVCHVRFVEEVHYTELIEHAHTSVTNLAEQPTCPPPYVFVLFLGPV</sequence>
<organism evidence="3">
    <name type="scientific">Zea mays</name>
    <name type="common">Maize</name>
    <dbReference type="NCBI Taxonomy" id="4577"/>
    <lineage>
        <taxon>Eukaryota</taxon>
        <taxon>Viridiplantae</taxon>
        <taxon>Streptophyta</taxon>
        <taxon>Embryophyta</taxon>
        <taxon>Tracheophyta</taxon>
        <taxon>Spermatophyta</taxon>
        <taxon>Magnoliopsida</taxon>
        <taxon>Liliopsida</taxon>
        <taxon>Poales</taxon>
        <taxon>Poaceae</taxon>
        <taxon>PACMAD clade</taxon>
        <taxon>Panicoideae</taxon>
        <taxon>Andropogonodae</taxon>
        <taxon>Andropogoneae</taxon>
        <taxon>Tripsacinae</taxon>
        <taxon>Zea</taxon>
    </lineage>
</organism>